<dbReference type="GO" id="GO:0016491">
    <property type="term" value="F:oxidoreductase activity"/>
    <property type="evidence" value="ECO:0007669"/>
    <property type="project" value="UniProtKB-KW"/>
</dbReference>
<sequence length="385" mass="43222">FLRSKVVWITGASSGLGEYLAYELAANGCKLVLSGTSEERLNAVKSKCLKDGLPEDDVLVLPFNITDFDVHEDCLKKVLQKFQKLDILVNNAGRSQRAAFAEIDVKVDKELFDVNVFGTLNLTRKVLPHFLENKNGQFVVTSSCVGKMGAAFSASYTGSKHALHGYFETLRTEMSGKNIDVTLLCPGPIFSHFLENAFTGTPGQKFGKPTDPKDHRMPTDRCARLMAVAIAHKLDEAWICQQPNLLFFYLVQYAPTFFRKVLVGKFYTPERAEKLREGRWILPRRVASVMFASMRSNGEWGSGSGKGGGSGGSVRDAGGSFGKMEAAREEEYFRKQQKEQIKKLKSHLQDEIEHHEDSIKKLEDEIKRHKEKIHKLNKEEDKVGK</sequence>
<dbReference type="Pfam" id="PF04568">
    <property type="entry name" value="IATP"/>
    <property type="match status" value="1"/>
</dbReference>
<dbReference type="PANTHER" id="PTHR44269:SF1">
    <property type="entry name" value="DEHYDROGENASE_REDUCTASE SDR FAMILY MEMBER 7"/>
    <property type="match status" value="1"/>
</dbReference>
<evidence type="ECO:0000256" key="3">
    <source>
        <dbReference type="ARBA" id="ARBA00023002"/>
    </source>
</evidence>
<organism evidence="8 9">
    <name type="scientific">Trichonephila inaurata madagascariensis</name>
    <dbReference type="NCBI Taxonomy" id="2747483"/>
    <lineage>
        <taxon>Eukaryota</taxon>
        <taxon>Metazoa</taxon>
        <taxon>Ecdysozoa</taxon>
        <taxon>Arthropoda</taxon>
        <taxon>Chelicerata</taxon>
        <taxon>Arachnida</taxon>
        <taxon>Araneae</taxon>
        <taxon>Araneomorphae</taxon>
        <taxon>Entelegynae</taxon>
        <taxon>Araneoidea</taxon>
        <taxon>Nephilidae</taxon>
        <taxon>Trichonephila</taxon>
        <taxon>Trichonephila inaurata</taxon>
    </lineage>
</organism>
<feature type="region of interest" description="Disordered" evidence="7">
    <location>
        <begin position="298"/>
        <end position="320"/>
    </location>
</feature>
<keyword evidence="9" id="KW-1185">Reference proteome</keyword>
<dbReference type="PRINTS" id="PR00081">
    <property type="entry name" value="GDHRDH"/>
</dbReference>
<name>A0A8X6WTH3_9ARAC</name>
<dbReference type="EMBL" id="BMAV01001511">
    <property type="protein sequence ID" value="GFY39726.1"/>
    <property type="molecule type" value="Genomic_DNA"/>
</dbReference>
<dbReference type="SUPFAM" id="SSF64602">
    <property type="entry name" value="F1 ATPase inhibitor, IF1, C-terminal domain"/>
    <property type="match status" value="1"/>
</dbReference>
<accession>A0A8X6WTH3</accession>
<evidence type="ECO:0000313" key="9">
    <source>
        <dbReference type="Proteomes" id="UP000886998"/>
    </source>
</evidence>
<dbReference type="GO" id="GO:0042030">
    <property type="term" value="F:ATPase inhibitor activity"/>
    <property type="evidence" value="ECO:0007669"/>
    <property type="project" value="InterPro"/>
</dbReference>
<evidence type="ECO:0000313" key="8">
    <source>
        <dbReference type="EMBL" id="GFY39726.1"/>
    </source>
</evidence>
<protein>
    <recommendedName>
        <fullName evidence="5">ATP synthase F1 subunit epsilon</fullName>
    </recommendedName>
</protein>
<dbReference type="CDD" id="cd05332">
    <property type="entry name" value="11beta-HSD1_like_SDR_c"/>
    <property type="match status" value="1"/>
</dbReference>
<evidence type="ECO:0000256" key="7">
    <source>
        <dbReference type="SAM" id="MobiDB-lite"/>
    </source>
</evidence>
<dbReference type="InterPro" id="IPR036291">
    <property type="entry name" value="NAD(P)-bd_dom_sf"/>
</dbReference>
<dbReference type="FunFam" id="1.20.5.500:FF:000007">
    <property type="entry name" value="ATPase inhibitor, putative"/>
    <property type="match status" value="1"/>
</dbReference>
<feature type="compositionally biased region" description="Gly residues" evidence="7">
    <location>
        <begin position="300"/>
        <end position="312"/>
    </location>
</feature>
<dbReference type="AlphaFoldDB" id="A0A8X6WTH3"/>
<comment type="caution">
    <text evidence="8">The sequence shown here is derived from an EMBL/GenBank/DDBJ whole genome shotgun (WGS) entry which is preliminary data.</text>
</comment>
<evidence type="ECO:0000256" key="6">
    <source>
        <dbReference type="SAM" id="Coils"/>
    </source>
</evidence>
<dbReference type="PANTHER" id="PTHR44269">
    <property type="entry name" value="DEHYDROGENASE/REDUCTASE SDR FAMILY MEMBER 7-RELATED"/>
    <property type="match status" value="1"/>
</dbReference>
<dbReference type="Pfam" id="PF00106">
    <property type="entry name" value="adh_short"/>
    <property type="match status" value="1"/>
</dbReference>
<evidence type="ECO:0000256" key="5">
    <source>
        <dbReference type="ARBA" id="ARBA00030036"/>
    </source>
</evidence>
<dbReference type="InterPro" id="IPR007648">
    <property type="entry name" value="ATPase_inhibitor_mt"/>
</dbReference>
<dbReference type="Gene3D" id="3.40.50.720">
    <property type="entry name" value="NAD(P)-binding Rossmann-like Domain"/>
    <property type="match status" value="1"/>
</dbReference>
<dbReference type="PROSITE" id="PS00061">
    <property type="entry name" value="ADH_SHORT"/>
    <property type="match status" value="1"/>
</dbReference>
<comment type="subcellular location">
    <subcellularLocation>
        <location evidence="1">Mitochondrion</location>
    </subcellularLocation>
</comment>
<evidence type="ECO:0000256" key="4">
    <source>
        <dbReference type="ARBA" id="ARBA00023128"/>
    </source>
</evidence>
<evidence type="ECO:0000256" key="2">
    <source>
        <dbReference type="ARBA" id="ARBA00010901"/>
    </source>
</evidence>
<dbReference type="Gene3D" id="1.20.5.500">
    <property type="entry name" value="Single helix bin"/>
    <property type="match status" value="1"/>
</dbReference>
<dbReference type="OrthoDB" id="47007at2759"/>
<dbReference type="InterPro" id="IPR053011">
    <property type="entry name" value="SDR_family_member_7"/>
</dbReference>
<feature type="non-terminal residue" evidence="8">
    <location>
        <position position="385"/>
    </location>
</feature>
<dbReference type="InterPro" id="IPR020904">
    <property type="entry name" value="Sc_DH/Rdtase_CS"/>
</dbReference>
<dbReference type="InterPro" id="IPR002347">
    <property type="entry name" value="SDR_fam"/>
</dbReference>
<proteinExistence type="inferred from homology"/>
<feature type="coiled-coil region" evidence="6">
    <location>
        <begin position="334"/>
        <end position="379"/>
    </location>
</feature>
<dbReference type="GO" id="GO:0005739">
    <property type="term" value="C:mitochondrion"/>
    <property type="evidence" value="ECO:0007669"/>
    <property type="project" value="UniProtKB-SubCell"/>
</dbReference>
<keyword evidence="3" id="KW-0560">Oxidoreductase</keyword>
<dbReference type="Proteomes" id="UP000886998">
    <property type="component" value="Unassembled WGS sequence"/>
</dbReference>
<dbReference type="SUPFAM" id="SSF51735">
    <property type="entry name" value="NAD(P)-binding Rossmann-fold domains"/>
    <property type="match status" value="1"/>
</dbReference>
<gene>
    <name evidence="8" type="primary">DHRS7</name>
    <name evidence="8" type="ORF">TNIN_344021</name>
</gene>
<reference evidence="8" key="1">
    <citation type="submission" date="2020-08" db="EMBL/GenBank/DDBJ databases">
        <title>Multicomponent nature underlies the extraordinary mechanical properties of spider dragline silk.</title>
        <authorList>
            <person name="Kono N."/>
            <person name="Nakamura H."/>
            <person name="Mori M."/>
            <person name="Yoshida Y."/>
            <person name="Ohtoshi R."/>
            <person name="Malay A.D."/>
            <person name="Moran D.A.P."/>
            <person name="Tomita M."/>
            <person name="Numata K."/>
            <person name="Arakawa K."/>
        </authorList>
    </citation>
    <scope>NUCLEOTIDE SEQUENCE</scope>
</reference>
<keyword evidence="6" id="KW-0175">Coiled coil</keyword>
<comment type="similarity">
    <text evidence="2">Belongs to the ATPase inhibitor family.</text>
</comment>
<keyword evidence="4" id="KW-0496">Mitochondrion</keyword>
<evidence type="ECO:0000256" key="1">
    <source>
        <dbReference type="ARBA" id="ARBA00004173"/>
    </source>
</evidence>